<dbReference type="Proteomes" id="UP000649232">
    <property type="component" value="Unassembled WGS sequence"/>
</dbReference>
<sequence length="903" mass="103792">MVSTIFSHVYSGESSHQHFLQHCNDMLRVIDPSGNASFEDDVWVIPFSRAVKDKNNNLYATLNFTDFKSKSLKYTEQHVVKLEKGKSVVLNTLGFAKWIFLKLRSDLAVDYRSVWFLDVLKMHFTFLNERRSTVLGEEDLEEFFSLLLTHDFKNGCFVKRFASPAYNSRFRSLNLMALARILRSYGIDDFVGEFSQADINKAFNEACLAQIDMTLSDYKAGGSFDFLTLDVGRHYVDYCAEFFEENIVLSTALSNALAEIGLKANMEGKKEVWKSHLKASNVLSKPSVLVQKFKRHYNEIVESTSAFHLSTISKIALELGLEEERFDTYEFIRSLLFARFYATDLKRRELILAEYLDSLKGESSETAINFSLNQFDKVCNSILSNLQLDESNAAETFLSYVTKFKLVNRKSVEKHFLDIEAAGITALVAFTGWRASEYGFPLSALKSEVNRDIKDAVYTPFRFHLKWISPKTNGETLLEREITLSSCVLIRQLNALTLHEHNGFAISSKSKESASDISRIVYNAVTRLWLNFPFQYQPFIELTELQKFDKSSDLRSAAEERRFLELSNKYNLENRLVKELLELRDKLLNDVKLQSLVRREHNIGGSTVRFKEIISQYIDGTLPTEDKNLLEMKLSQDTLHTIKSNDFALTQAAVNTIKNELLSDTYYATPHALRHIWAEAVLRRYKGDVGKFIRANFKHIDERFFMAYLRNKEARSIMQVAKRTTINSIVRNRINSLRDKKRYYTGGFDRFVNKAVSITKVHSNDEYNKLAENIANNRIVDIKTNPWSTCILREGTNASAKCSIDGIPQRYNASPKLCLGCINADIEAGNFNGIVIYIKPDIDACRNPNLPNFIKEPHLNNVRKALKRVVELREGDVEDNRFLPFINYLRETIDLTMRTAEII</sequence>
<evidence type="ECO:0000313" key="2">
    <source>
        <dbReference type="Proteomes" id="UP000649232"/>
    </source>
</evidence>
<gene>
    <name evidence="1" type="ORF">JEU11_05030</name>
</gene>
<organism evidence="1 2">
    <name type="scientific">Paraglaciecola chathamensis</name>
    <dbReference type="NCBI Taxonomy" id="368405"/>
    <lineage>
        <taxon>Bacteria</taxon>
        <taxon>Pseudomonadati</taxon>
        <taxon>Pseudomonadota</taxon>
        <taxon>Gammaproteobacteria</taxon>
        <taxon>Alteromonadales</taxon>
        <taxon>Alteromonadaceae</taxon>
        <taxon>Paraglaciecola</taxon>
    </lineage>
</organism>
<proteinExistence type="predicted"/>
<dbReference type="RefSeq" id="WP_198823889.1">
    <property type="nucleotide sequence ID" value="NZ_JAEILT010000005.1"/>
</dbReference>
<reference evidence="1 2" key="1">
    <citation type="submission" date="2020-12" db="EMBL/GenBank/DDBJ databases">
        <title>Draft genome sequences of nine environmental bacterial isolates colonizing plastic.</title>
        <authorList>
            <person name="Borre I."/>
            <person name="Sonnenschein E.C."/>
        </authorList>
    </citation>
    <scope>NUCLEOTIDE SEQUENCE [LARGE SCALE GENOMIC DNA]</scope>
    <source>
        <strain evidence="1 2">IB30</strain>
    </source>
</reference>
<protein>
    <submittedName>
        <fullName evidence="1">Uncharacterized protein</fullName>
    </submittedName>
</protein>
<evidence type="ECO:0000313" key="1">
    <source>
        <dbReference type="EMBL" id="MBJ2135812.1"/>
    </source>
</evidence>
<accession>A0ABS0WBF6</accession>
<dbReference type="EMBL" id="JAEILT010000005">
    <property type="protein sequence ID" value="MBJ2135812.1"/>
    <property type="molecule type" value="Genomic_DNA"/>
</dbReference>
<comment type="caution">
    <text evidence="1">The sequence shown here is derived from an EMBL/GenBank/DDBJ whole genome shotgun (WGS) entry which is preliminary data.</text>
</comment>
<name>A0ABS0WBF6_9ALTE</name>